<feature type="non-terminal residue" evidence="2">
    <location>
        <position position="90"/>
    </location>
</feature>
<keyword evidence="3" id="KW-1185">Reference proteome</keyword>
<reference evidence="2" key="1">
    <citation type="submission" date="2022-11" db="EMBL/GenBank/DDBJ databases">
        <authorList>
            <person name="Hyden B.L."/>
            <person name="Feng K."/>
            <person name="Yates T."/>
            <person name="Jawdy S."/>
            <person name="Smart L.B."/>
            <person name="Muchero W."/>
        </authorList>
    </citation>
    <scope>NUCLEOTIDE SEQUENCE</scope>
    <source>
        <tissue evidence="2">Shoot tip</tissue>
    </source>
</reference>
<dbReference type="Proteomes" id="UP001151752">
    <property type="component" value="Chromosome 18"/>
</dbReference>
<organism evidence="2 3">
    <name type="scientific">Salix koriyanagi</name>
    <dbReference type="NCBI Taxonomy" id="2511006"/>
    <lineage>
        <taxon>Eukaryota</taxon>
        <taxon>Viridiplantae</taxon>
        <taxon>Streptophyta</taxon>
        <taxon>Embryophyta</taxon>
        <taxon>Tracheophyta</taxon>
        <taxon>Spermatophyta</taxon>
        <taxon>Magnoliopsida</taxon>
        <taxon>eudicotyledons</taxon>
        <taxon>Gunneridae</taxon>
        <taxon>Pentapetalae</taxon>
        <taxon>rosids</taxon>
        <taxon>fabids</taxon>
        <taxon>Malpighiales</taxon>
        <taxon>Salicaceae</taxon>
        <taxon>Saliceae</taxon>
        <taxon>Salix</taxon>
    </lineage>
</organism>
<feature type="region of interest" description="Disordered" evidence="1">
    <location>
        <begin position="38"/>
        <end position="63"/>
    </location>
</feature>
<evidence type="ECO:0000313" key="2">
    <source>
        <dbReference type="EMBL" id="KAJ6758825.1"/>
    </source>
</evidence>
<evidence type="ECO:0000313" key="3">
    <source>
        <dbReference type="Proteomes" id="UP001151752"/>
    </source>
</evidence>
<dbReference type="AlphaFoldDB" id="A0A9Q0W195"/>
<sequence>MADDGAEEVKKREIVVGLPNSHNKLFKIRKPPKPKLKAAEVEKELSKIPKPPKPKSKAAEVEKEKRVIVQALKKEPDLPTKIPKLKPKGS</sequence>
<accession>A0A9Q0W195</accession>
<protein>
    <submittedName>
        <fullName evidence="2">Uncharacterized protein</fullName>
    </submittedName>
</protein>
<reference evidence="2" key="2">
    <citation type="journal article" date="2023" name="Int. J. Mol. Sci.">
        <title>De Novo Assembly and Annotation of 11 Diverse Shrub Willow (Salix) Genomes Reveals Novel Gene Organization in Sex-Linked Regions.</title>
        <authorList>
            <person name="Hyden B."/>
            <person name="Feng K."/>
            <person name="Yates T.B."/>
            <person name="Jawdy S."/>
            <person name="Cereghino C."/>
            <person name="Smart L.B."/>
            <person name="Muchero W."/>
        </authorList>
    </citation>
    <scope>NUCLEOTIDE SEQUENCE</scope>
    <source>
        <tissue evidence="2">Shoot tip</tissue>
    </source>
</reference>
<dbReference type="EMBL" id="JAPFFM010000006">
    <property type="protein sequence ID" value="KAJ6758825.1"/>
    <property type="molecule type" value="Genomic_DNA"/>
</dbReference>
<name>A0A9Q0W195_9ROSI</name>
<evidence type="ECO:0000256" key="1">
    <source>
        <dbReference type="SAM" id="MobiDB-lite"/>
    </source>
</evidence>
<feature type="compositionally biased region" description="Basic and acidic residues" evidence="1">
    <location>
        <begin position="38"/>
        <end position="47"/>
    </location>
</feature>
<comment type="caution">
    <text evidence="2">The sequence shown here is derived from an EMBL/GenBank/DDBJ whole genome shotgun (WGS) entry which is preliminary data.</text>
</comment>
<gene>
    <name evidence="2" type="ORF">OIU74_025478</name>
</gene>
<proteinExistence type="predicted"/>